<accession>A0AAN8KF53</accession>
<dbReference type="InterPro" id="IPR011029">
    <property type="entry name" value="DEATH-like_dom_sf"/>
</dbReference>
<dbReference type="Proteomes" id="UP001356427">
    <property type="component" value="Unassembled WGS sequence"/>
</dbReference>
<evidence type="ECO:0000313" key="3">
    <source>
        <dbReference type="Proteomes" id="UP001356427"/>
    </source>
</evidence>
<proteinExistence type="predicted"/>
<reference evidence="2 3" key="1">
    <citation type="submission" date="2021-04" db="EMBL/GenBank/DDBJ databases">
        <authorList>
            <person name="De Guttry C."/>
            <person name="Zahm M."/>
            <person name="Klopp C."/>
            <person name="Cabau C."/>
            <person name="Louis A."/>
            <person name="Berthelot C."/>
            <person name="Parey E."/>
            <person name="Roest Crollius H."/>
            <person name="Montfort J."/>
            <person name="Robinson-Rechavi M."/>
            <person name="Bucao C."/>
            <person name="Bouchez O."/>
            <person name="Gislard M."/>
            <person name="Lluch J."/>
            <person name="Milhes M."/>
            <person name="Lampietro C."/>
            <person name="Lopez Roques C."/>
            <person name="Donnadieu C."/>
            <person name="Braasch I."/>
            <person name="Desvignes T."/>
            <person name="Postlethwait J."/>
            <person name="Bobe J."/>
            <person name="Wedekind C."/>
            <person name="Guiguen Y."/>
        </authorList>
    </citation>
    <scope>NUCLEOTIDE SEQUENCE [LARGE SCALE GENOMIC DNA]</scope>
    <source>
        <strain evidence="2">Cs_M1</strain>
        <tissue evidence="2">Blood</tissue>
    </source>
</reference>
<dbReference type="Gene3D" id="1.10.533.10">
    <property type="entry name" value="Death Domain, Fas"/>
    <property type="match status" value="1"/>
</dbReference>
<sequence>MDQLLKLKTVLMGILPVEASFILQHVHQEELVTERVYMELKIASELTPEKTIIGLLDTLITKGGDEKCTRFLTLLQQPAIIKELPKLNEIKQMIYSDIALAPSGPAPPDAVPTSASSTVHTPGPSTAGSNIPTTPVKKKSTLKTSATTPVKKTIKSVVKKTRRNTIACGTINGVSKVKTGSSGGKYFQAVLNQEDGPMVILILDIEKHKTFLGAEKRRSSVRLKGISFEELGIIKYQEGIKFTSTSELIFMRVKNTTKMERTADQI</sequence>
<name>A0AAN8KF53_9TELE</name>
<organism evidence="2 3">
    <name type="scientific">Coregonus suidteri</name>
    <dbReference type="NCBI Taxonomy" id="861788"/>
    <lineage>
        <taxon>Eukaryota</taxon>
        <taxon>Metazoa</taxon>
        <taxon>Chordata</taxon>
        <taxon>Craniata</taxon>
        <taxon>Vertebrata</taxon>
        <taxon>Euteleostomi</taxon>
        <taxon>Actinopterygii</taxon>
        <taxon>Neopterygii</taxon>
        <taxon>Teleostei</taxon>
        <taxon>Protacanthopterygii</taxon>
        <taxon>Salmoniformes</taxon>
        <taxon>Salmonidae</taxon>
        <taxon>Coregoninae</taxon>
        <taxon>Coregonus</taxon>
    </lineage>
</organism>
<evidence type="ECO:0000313" key="2">
    <source>
        <dbReference type="EMBL" id="KAK6293559.1"/>
    </source>
</evidence>
<feature type="region of interest" description="Disordered" evidence="1">
    <location>
        <begin position="105"/>
        <end position="145"/>
    </location>
</feature>
<dbReference type="AlphaFoldDB" id="A0AAN8KF53"/>
<gene>
    <name evidence="2" type="ORF">J4Q44_G00358850</name>
</gene>
<feature type="compositionally biased region" description="Polar residues" evidence="1">
    <location>
        <begin position="113"/>
        <end position="133"/>
    </location>
</feature>
<dbReference type="EMBL" id="JAGTTL010000036">
    <property type="protein sequence ID" value="KAK6293559.1"/>
    <property type="molecule type" value="Genomic_DNA"/>
</dbReference>
<evidence type="ECO:0000256" key="1">
    <source>
        <dbReference type="SAM" id="MobiDB-lite"/>
    </source>
</evidence>
<protein>
    <submittedName>
        <fullName evidence="2">Uncharacterized protein</fullName>
    </submittedName>
</protein>
<keyword evidence="3" id="KW-1185">Reference proteome</keyword>
<comment type="caution">
    <text evidence="2">The sequence shown here is derived from an EMBL/GenBank/DDBJ whole genome shotgun (WGS) entry which is preliminary data.</text>
</comment>